<comment type="caution">
    <text evidence="3">The sequence shown here is derived from an EMBL/GenBank/DDBJ whole genome shotgun (WGS) entry which is preliminary data.</text>
</comment>
<dbReference type="AlphaFoldDB" id="A0ABD1CV30"/>
<feature type="binding site" evidence="1">
    <location>
        <position position="10"/>
    </location>
    <ligand>
        <name>Zn(2+)</name>
        <dbReference type="ChEBI" id="CHEBI:29105"/>
    </ligand>
</feature>
<evidence type="ECO:0000259" key="2">
    <source>
        <dbReference type="PROSITE" id="PS51915"/>
    </source>
</evidence>
<dbReference type="InterPro" id="IPR012934">
    <property type="entry name" value="Znf_AD"/>
</dbReference>
<accession>A0ABD1CV30</accession>
<proteinExistence type="predicted"/>
<dbReference type="Proteomes" id="UP001562425">
    <property type="component" value="Unassembled WGS sequence"/>
</dbReference>
<feature type="binding site" evidence="1">
    <location>
        <position position="53"/>
    </location>
    <ligand>
        <name>Zn(2+)</name>
        <dbReference type="ChEBI" id="CHEBI:29105"/>
    </ligand>
</feature>
<organism evidence="3 4">
    <name type="scientific">Culex pipiens pipiens</name>
    <name type="common">Northern house mosquito</name>
    <dbReference type="NCBI Taxonomy" id="38569"/>
    <lineage>
        <taxon>Eukaryota</taxon>
        <taxon>Metazoa</taxon>
        <taxon>Ecdysozoa</taxon>
        <taxon>Arthropoda</taxon>
        <taxon>Hexapoda</taxon>
        <taxon>Insecta</taxon>
        <taxon>Pterygota</taxon>
        <taxon>Neoptera</taxon>
        <taxon>Endopterygota</taxon>
        <taxon>Diptera</taxon>
        <taxon>Nematocera</taxon>
        <taxon>Culicoidea</taxon>
        <taxon>Culicidae</taxon>
        <taxon>Culicinae</taxon>
        <taxon>Culicini</taxon>
        <taxon>Culex</taxon>
        <taxon>Culex</taxon>
    </lineage>
</organism>
<sequence length="77" mass="8607">MNQPIRCRFCCKSNAIALCSLSEALNDGKSIAQTIEDCFRLSISDDELSSLCCVDCRQDLIVAMTLLARIYESDIRL</sequence>
<evidence type="ECO:0000313" key="4">
    <source>
        <dbReference type="Proteomes" id="UP001562425"/>
    </source>
</evidence>
<protein>
    <recommendedName>
        <fullName evidence="2">ZAD domain-containing protein</fullName>
    </recommendedName>
</protein>
<keyword evidence="4" id="KW-1185">Reference proteome</keyword>
<dbReference type="PROSITE" id="PS51915">
    <property type="entry name" value="ZAD"/>
    <property type="match status" value="1"/>
</dbReference>
<keyword evidence="1" id="KW-0479">Metal-binding</keyword>
<name>A0ABD1CV30_CULPP</name>
<dbReference type="EMBL" id="JBEHCU010009223">
    <property type="protein sequence ID" value="KAL1380291.1"/>
    <property type="molecule type" value="Genomic_DNA"/>
</dbReference>
<reference evidence="3 4" key="1">
    <citation type="submission" date="2024-05" db="EMBL/GenBank/DDBJ databases">
        <title>Culex pipiens pipiens assembly and annotation.</title>
        <authorList>
            <person name="Alout H."/>
            <person name="Durand T."/>
        </authorList>
    </citation>
    <scope>NUCLEOTIDE SEQUENCE [LARGE SCALE GENOMIC DNA]</scope>
    <source>
        <strain evidence="3">HA-2024</strain>
        <tissue evidence="3">Whole body</tissue>
    </source>
</reference>
<keyword evidence="1" id="KW-0863">Zinc-finger</keyword>
<evidence type="ECO:0000313" key="3">
    <source>
        <dbReference type="EMBL" id="KAL1380291.1"/>
    </source>
</evidence>
<dbReference type="SUPFAM" id="SSF57716">
    <property type="entry name" value="Glucocorticoid receptor-like (DNA-binding domain)"/>
    <property type="match status" value="1"/>
</dbReference>
<feature type="non-terminal residue" evidence="3">
    <location>
        <position position="77"/>
    </location>
</feature>
<feature type="binding site" evidence="1">
    <location>
        <position position="56"/>
    </location>
    <ligand>
        <name>Zn(2+)</name>
        <dbReference type="ChEBI" id="CHEBI:29105"/>
    </ligand>
</feature>
<keyword evidence="1" id="KW-0862">Zinc</keyword>
<gene>
    <name evidence="3" type="ORF">pipiens_014315</name>
</gene>
<dbReference type="GO" id="GO:0008270">
    <property type="term" value="F:zinc ion binding"/>
    <property type="evidence" value="ECO:0007669"/>
    <property type="project" value="UniProtKB-UniRule"/>
</dbReference>
<feature type="binding site" evidence="1">
    <location>
        <position position="7"/>
    </location>
    <ligand>
        <name>Zn(2+)</name>
        <dbReference type="ChEBI" id="CHEBI:29105"/>
    </ligand>
</feature>
<feature type="domain" description="ZAD" evidence="2">
    <location>
        <begin position="5"/>
        <end position="77"/>
    </location>
</feature>
<evidence type="ECO:0000256" key="1">
    <source>
        <dbReference type="PROSITE-ProRule" id="PRU01263"/>
    </source>
</evidence>